<evidence type="ECO:0000313" key="3">
    <source>
        <dbReference type="Proteomes" id="UP000436016"/>
    </source>
</evidence>
<accession>A0A6B0U2Z6</accession>
<name>A0A6B0U2Z6_9RHOB</name>
<organism evidence="2 3">
    <name type="scientific">Oceanomicrobium pacificus</name>
    <dbReference type="NCBI Taxonomy" id="2692916"/>
    <lineage>
        <taxon>Bacteria</taxon>
        <taxon>Pseudomonadati</taxon>
        <taxon>Pseudomonadota</taxon>
        <taxon>Alphaproteobacteria</taxon>
        <taxon>Rhodobacterales</taxon>
        <taxon>Paracoccaceae</taxon>
        <taxon>Oceanomicrobium</taxon>
    </lineage>
</organism>
<evidence type="ECO:0000256" key="1">
    <source>
        <dbReference type="SAM" id="SignalP"/>
    </source>
</evidence>
<feature type="signal peptide" evidence="1">
    <location>
        <begin position="1"/>
        <end position="16"/>
    </location>
</feature>
<gene>
    <name evidence="2" type="ORF">GSH16_07810</name>
</gene>
<keyword evidence="3" id="KW-1185">Reference proteome</keyword>
<dbReference type="AlphaFoldDB" id="A0A6B0U2Z6"/>
<dbReference type="PROSITE" id="PS51257">
    <property type="entry name" value="PROKAR_LIPOPROTEIN"/>
    <property type="match status" value="1"/>
</dbReference>
<proteinExistence type="predicted"/>
<protein>
    <recommendedName>
        <fullName evidence="4">Lipoprotein</fullName>
    </recommendedName>
</protein>
<keyword evidence="1" id="KW-0732">Signal</keyword>
<dbReference type="Proteomes" id="UP000436016">
    <property type="component" value="Unassembled WGS sequence"/>
</dbReference>
<sequence>MRMLLLALPLGLMACAQPDPSTILSPTGYRGSDDPCRKVTSGFILNQYGRTGTDLVACPLGYDGVADLRDRYGATLVISGDGNAIYRVPRG</sequence>
<evidence type="ECO:0008006" key="4">
    <source>
        <dbReference type="Google" id="ProtNLM"/>
    </source>
</evidence>
<reference evidence="2 3" key="1">
    <citation type="submission" date="2019-12" db="EMBL/GenBank/DDBJ databases">
        <title>Strain KN286 was isolated from seawater, which was collected from Caroline Seamount in the tropical western Pacific.</title>
        <authorList>
            <person name="Wang Q."/>
        </authorList>
    </citation>
    <scope>NUCLEOTIDE SEQUENCE [LARGE SCALE GENOMIC DNA]</scope>
    <source>
        <strain evidence="2 3">KN286</strain>
    </source>
</reference>
<feature type="chain" id="PRO_5025673901" description="Lipoprotein" evidence="1">
    <location>
        <begin position="17"/>
        <end position="91"/>
    </location>
</feature>
<evidence type="ECO:0000313" key="2">
    <source>
        <dbReference type="EMBL" id="MXU65351.1"/>
    </source>
</evidence>
<comment type="caution">
    <text evidence="2">The sequence shown here is derived from an EMBL/GenBank/DDBJ whole genome shotgun (WGS) entry which is preliminary data.</text>
</comment>
<dbReference type="EMBL" id="WUWG01000003">
    <property type="protein sequence ID" value="MXU65351.1"/>
    <property type="molecule type" value="Genomic_DNA"/>
</dbReference>
<dbReference type="RefSeq" id="WP_160853747.1">
    <property type="nucleotide sequence ID" value="NZ_WUWG01000003.1"/>
</dbReference>